<organism evidence="1 2">
    <name type="scientific">Flammeovirga agarivorans</name>
    <dbReference type="NCBI Taxonomy" id="2726742"/>
    <lineage>
        <taxon>Bacteria</taxon>
        <taxon>Pseudomonadati</taxon>
        <taxon>Bacteroidota</taxon>
        <taxon>Cytophagia</taxon>
        <taxon>Cytophagales</taxon>
        <taxon>Flammeovirgaceae</taxon>
        <taxon>Flammeovirga</taxon>
    </lineage>
</organism>
<sequence length="335" mass="40004">MEAKTNESYLHFAVVGGTYIDFSNIDLSHWGIQGGLVEDNNTEKYIHSISLKDQEERNWKLVKEVSQGRENGVGRNRDWEYMNLLWPLDLKNPPTEDDYFEAIEAIRVIHPSVIHIQNTLGAQYFEDKGIYFASWSTFDNYHWYKYEEPQEQYFIYPEENLKQTNEFLVYYKDNYKKRDYIQNAIKYYSESFRVNSREMSFICLCICLETIVPGKEQLSYRFRRNLSVLCSDSNERGKKIYKKANQLYGYRSKLVHSGMSSKDFKKFDLFFEYAQILASRMIIEMLLHDLPKIDDLDKRMTELGFGQKEEISENYTEFKGNISTWYKVSEYEFEK</sequence>
<dbReference type="AlphaFoldDB" id="A0A7X8XZI1"/>
<dbReference type="EMBL" id="JABAIL010000039">
    <property type="protein sequence ID" value="NLR95088.1"/>
    <property type="molecule type" value="Genomic_DNA"/>
</dbReference>
<dbReference type="RefSeq" id="WP_168885792.1">
    <property type="nucleotide sequence ID" value="NZ_JABAIL010000039.1"/>
</dbReference>
<evidence type="ECO:0008006" key="3">
    <source>
        <dbReference type="Google" id="ProtNLM"/>
    </source>
</evidence>
<gene>
    <name evidence="1" type="ORF">HGP29_28065</name>
</gene>
<protein>
    <recommendedName>
        <fullName evidence="3">Apea-like HEPN domain-containing protein</fullName>
    </recommendedName>
</protein>
<name>A0A7X8XZI1_9BACT</name>
<keyword evidence="2" id="KW-1185">Reference proteome</keyword>
<comment type="caution">
    <text evidence="1">The sequence shown here is derived from an EMBL/GenBank/DDBJ whole genome shotgun (WGS) entry which is preliminary data.</text>
</comment>
<evidence type="ECO:0000313" key="2">
    <source>
        <dbReference type="Proteomes" id="UP000585050"/>
    </source>
</evidence>
<dbReference type="Proteomes" id="UP000585050">
    <property type="component" value="Unassembled WGS sequence"/>
</dbReference>
<evidence type="ECO:0000313" key="1">
    <source>
        <dbReference type="EMBL" id="NLR95088.1"/>
    </source>
</evidence>
<reference evidence="1 2" key="1">
    <citation type="submission" date="2020-04" db="EMBL/GenBank/DDBJ databases">
        <title>Flammeovirga sp. SR4, a novel species isolated from seawater.</title>
        <authorList>
            <person name="Wang X."/>
        </authorList>
    </citation>
    <scope>NUCLEOTIDE SEQUENCE [LARGE SCALE GENOMIC DNA]</scope>
    <source>
        <strain evidence="1 2">SR4</strain>
    </source>
</reference>
<proteinExistence type="predicted"/>
<accession>A0A7X8XZI1</accession>